<evidence type="ECO:0000259" key="12">
    <source>
        <dbReference type="PROSITE" id="PS50110"/>
    </source>
</evidence>
<keyword evidence="4 8" id="KW-0805">Transcription regulation</keyword>
<feature type="compositionally biased region" description="Polar residues" evidence="11">
    <location>
        <begin position="275"/>
        <end position="296"/>
    </location>
</feature>
<evidence type="ECO:0000313" key="14">
    <source>
        <dbReference type="Proteomes" id="UP000298138"/>
    </source>
</evidence>
<dbReference type="CDD" id="cd17546">
    <property type="entry name" value="REC_hyHK_CKI1_RcsC-like"/>
    <property type="match status" value="1"/>
</dbReference>
<feature type="compositionally biased region" description="Basic residues" evidence="11">
    <location>
        <begin position="470"/>
        <end position="480"/>
    </location>
</feature>
<dbReference type="GO" id="GO:0006357">
    <property type="term" value="P:regulation of transcription by RNA polymerase II"/>
    <property type="evidence" value="ECO:0007669"/>
    <property type="project" value="UniProtKB-UniRule"/>
</dbReference>
<dbReference type="InterPro" id="IPR036388">
    <property type="entry name" value="WH-like_DNA-bd_sf"/>
</dbReference>
<evidence type="ECO:0000256" key="6">
    <source>
        <dbReference type="ARBA" id="ARBA00023163"/>
    </source>
</evidence>
<dbReference type="InterPro" id="IPR011006">
    <property type="entry name" value="CheY-like_superfamily"/>
</dbReference>
<evidence type="ECO:0000256" key="10">
    <source>
        <dbReference type="SAM" id="Coils"/>
    </source>
</evidence>
<keyword evidence="2 9" id="KW-0597">Phosphoprotein</keyword>
<dbReference type="PRINTS" id="PR00056">
    <property type="entry name" value="HSFDOMAIN"/>
</dbReference>
<dbReference type="InterPro" id="IPR000232">
    <property type="entry name" value="HSF_DNA-bd"/>
</dbReference>
<dbReference type="OrthoDB" id="5419499at2759"/>
<feature type="compositionally biased region" description="Low complexity" evidence="11">
    <location>
        <begin position="262"/>
        <end position="274"/>
    </location>
</feature>
<keyword evidence="3" id="KW-0902">Two-component regulatory system</keyword>
<keyword evidence="6 8" id="KW-0804">Transcription</keyword>
<dbReference type="Proteomes" id="UP000298138">
    <property type="component" value="Unassembled WGS sequence"/>
</dbReference>
<evidence type="ECO:0000256" key="9">
    <source>
        <dbReference type="PROSITE-ProRule" id="PRU00169"/>
    </source>
</evidence>
<dbReference type="SUPFAM" id="SSF46785">
    <property type="entry name" value="Winged helix' DNA-binding domain"/>
    <property type="match status" value="1"/>
</dbReference>
<dbReference type="PIRSF" id="PIRSF002595">
    <property type="entry name" value="RR_SKN7"/>
    <property type="match status" value="1"/>
</dbReference>
<dbReference type="InParanoid" id="A0A4S2MX20"/>
<dbReference type="AlphaFoldDB" id="A0A4S2MX20"/>
<dbReference type="PANTHER" id="PTHR45339">
    <property type="entry name" value="HYBRID SIGNAL TRANSDUCTION HISTIDINE KINASE J"/>
    <property type="match status" value="1"/>
</dbReference>
<dbReference type="GO" id="GO:0005634">
    <property type="term" value="C:nucleus"/>
    <property type="evidence" value="ECO:0007669"/>
    <property type="project" value="UniProtKB-SubCell"/>
</dbReference>
<dbReference type="GO" id="GO:0000156">
    <property type="term" value="F:phosphorelay response regulator activity"/>
    <property type="evidence" value="ECO:0007669"/>
    <property type="project" value="InterPro"/>
</dbReference>
<proteinExistence type="predicted"/>
<dbReference type="Pfam" id="PF00072">
    <property type="entry name" value="Response_reg"/>
    <property type="match status" value="1"/>
</dbReference>
<evidence type="ECO:0000256" key="5">
    <source>
        <dbReference type="ARBA" id="ARBA00023125"/>
    </source>
</evidence>
<dbReference type="Gene3D" id="3.40.50.2300">
    <property type="match status" value="1"/>
</dbReference>
<dbReference type="PROSITE" id="PS00434">
    <property type="entry name" value="HSF_DOMAIN"/>
    <property type="match status" value="1"/>
</dbReference>
<feature type="coiled-coil region" evidence="10">
    <location>
        <begin position="137"/>
        <end position="164"/>
    </location>
</feature>
<evidence type="ECO:0000256" key="1">
    <source>
        <dbReference type="ARBA" id="ARBA00004123"/>
    </source>
</evidence>
<feature type="region of interest" description="Disordered" evidence="11">
    <location>
        <begin position="94"/>
        <end position="136"/>
    </location>
</feature>
<dbReference type="PANTHER" id="PTHR45339:SF1">
    <property type="entry name" value="HYBRID SIGNAL TRANSDUCTION HISTIDINE KINASE J"/>
    <property type="match status" value="1"/>
</dbReference>
<dbReference type="FunFam" id="3.40.50.2300:FF:000212">
    <property type="entry name" value="Stress response regulator/HFS transcription factor"/>
    <property type="match status" value="1"/>
</dbReference>
<evidence type="ECO:0000256" key="8">
    <source>
        <dbReference type="PIRNR" id="PIRNR002595"/>
    </source>
</evidence>
<feature type="compositionally biased region" description="Gly residues" evidence="11">
    <location>
        <begin position="537"/>
        <end position="547"/>
    </location>
</feature>
<dbReference type="InterPro" id="IPR014402">
    <property type="entry name" value="Sig_transdc_resp-reg_Skn7"/>
</dbReference>
<dbReference type="FunFam" id="1.10.10.10:FF:000027">
    <property type="entry name" value="Heat shock transcription factor 1"/>
    <property type="match status" value="1"/>
</dbReference>
<sequence>MEGGNNGGSAAGGGGSGNSSSDFVRKLYKMLEDPNHQQIVRWSASKDSFVVVDPNLFTTKILPQHFKHSNFASFVRQLNKYDFHKIKSTEEGAPTSFQEFRHPDFRASSGGNLDNIRRKAPTSRKTASQSEDHSSAIEDLKNHIINLEKHIQRQEAAYRELAKQHTNLVSDLTHVHAALQDHARSIMAHNHSLQHLGSTINEIKRGPGVRFQDGQSPSSSDHTNRGQQMMPHNSLDNTNGNVYNNNSPRTITESDTFDAQLNNDDTNGMQNNNDMFSTYPGQSQLNGSDTHPQSRPQPGRKRSQPSVPNWGIRAPRVLLVEDDPTCRRIGSKFLEYAECEVDIADDGLIAVNKMGHHHYDLVLMDIMMPHLDGCTAAQMIRRFDDRTPIVAMTSNIRRDDIQSYFANGMDDVLPKPFTKDGLLQLLERVLGHLKKDLPDTTTTPADPSSTPNPNTPSNNNTNNNPSSSHMQHHYGSHHPHHSLDPANDPTPAIAGLFGTTQRLTDLQNDPSGNMDAGGMLDEGGYVGMMGGFGGDGGYTGSGGGGNGYTQQQPGQRRRRDELVEEEDGQTGWAGLKKQRY</sequence>
<feature type="compositionally biased region" description="Low complexity" evidence="11">
    <location>
        <begin position="439"/>
        <end position="469"/>
    </location>
</feature>
<evidence type="ECO:0000256" key="11">
    <source>
        <dbReference type="SAM" id="MobiDB-lite"/>
    </source>
</evidence>
<reference evidence="13 14" key="1">
    <citation type="submission" date="2019-04" db="EMBL/GenBank/DDBJ databases">
        <title>Comparative genomics and transcriptomics to analyze fruiting body development in filamentous ascomycetes.</title>
        <authorList>
            <consortium name="DOE Joint Genome Institute"/>
            <person name="Lutkenhaus R."/>
            <person name="Traeger S."/>
            <person name="Breuer J."/>
            <person name="Kuo A."/>
            <person name="Lipzen A."/>
            <person name="Pangilinan J."/>
            <person name="Dilworth D."/>
            <person name="Sandor L."/>
            <person name="Poggeler S."/>
            <person name="Barry K."/>
            <person name="Grigoriev I.V."/>
            <person name="Nowrousian M."/>
        </authorList>
    </citation>
    <scope>NUCLEOTIDE SEQUENCE [LARGE SCALE GENOMIC DNA]</scope>
    <source>
        <strain evidence="13 14">CBS 389.68</strain>
    </source>
</reference>
<keyword evidence="5 8" id="KW-0238">DNA-binding</keyword>
<dbReference type="Gene3D" id="1.10.10.10">
    <property type="entry name" value="Winged helix-like DNA-binding domain superfamily/Winged helix DNA-binding domain"/>
    <property type="match status" value="1"/>
</dbReference>
<keyword evidence="14" id="KW-1185">Reference proteome</keyword>
<evidence type="ECO:0000256" key="2">
    <source>
        <dbReference type="ARBA" id="ARBA00022553"/>
    </source>
</evidence>
<dbReference type="InterPro" id="IPR036390">
    <property type="entry name" value="WH_DNA-bd_sf"/>
</dbReference>
<evidence type="ECO:0000313" key="13">
    <source>
        <dbReference type="EMBL" id="TGZ81232.1"/>
    </source>
</evidence>
<dbReference type="SMART" id="SM00415">
    <property type="entry name" value="HSF"/>
    <property type="match status" value="1"/>
</dbReference>
<comment type="subcellular location">
    <subcellularLocation>
        <location evidence="1 8">Nucleus</location>
    </subcellularLocation>
</comment>
<keyword evidence="7 8" id="KW-0539">Nucleus</keyword>
<feature type="region of interest" description="Disordered" evidence="11">
    <location>
        <begin position="436"/>
        <end position="494"/>
    </location>
</feature>
<feature type="compositionally biased region" description="Polar residues" evidence="11">
    <location>
        <begin position="213"/>
        <end position="261"/>
    </location>
</feature>
<dbReference type="GO" id="GO:0043565">
    <property type="term" value="F:sequence-specific DNA binding"/>
    <property type="evidence" value="ECO:0007669"/>
    <property type="project" value="InterPro"/>
</dbReference>
<dbReference type="STRING" id="341454.A0A4S2MX20"/>
<evidence type="ECO:0000256" key="7">
    <source>
        <dbReference type="ARBA" id="ARBA00023242"/>
    </source>
</evidence>
<dbReference type="SUPFAM" id="SSF52172">
    <property type="entry name" value="CheY-like"/>
    <property type="match status" value="1"/>
</dbReference>
<organism evidence="13 14">
    <name type="scientific">Ascodesmis nigricans</name>
    <dbReference type="NCBI Taxonomy" id="341454"/>
    <lineage>
        <taxon>Eukaryota</taxon>
        <taxon>Fungi</taxon>
        <taxon>Dikarya</taxon>
        <taxon>Ascomycota</taxon>
        <taxon>Pezizomycotina</taxon>
        <taxon>Pezizomycetes</taxon>
        <taxon>Pezizales</taxon>
        <taxon>Ascodesmidaceae</taxon>
        <taxon>Ascodesmis</taxon>
    </lineage>
</organism>
<feature type="region of interest" description="Disordered" evidence="11">
    <location>
        <begin position="537"/>
        <end position="580"/>
    </location>
</feature>
<dbReference type="SMART" id="SM00448">
    <property type="entry name" value="REC"/>
    <property type="match status" value="1"/>
</dbReference>
<name>A0A4S2MX20_9PEZI</name>
<dbReference type="InterPro" id="IPR001789">
    <property type="entry name" value="Sig_transdc_resp-reg_receiver"/>
</dbReference>
<dbReference type="FunCoup" id="A0A4S2MX20">
    <property type="interactions" value="666"/>
</dbReference>
<dbReference type="PROSITE" id="PS50110">
    <property type="entry name" value="RESPONSE_REGULATORY"/>
    <property type="match status" value="1"/>
</dbReference>
<feature type="domain" description="Response regulatory" evidence="12">
    <location>
        <begin position="316"/>
        <end position="430"/>
    </location>
</feature>
<dbReference type="GO" id="GO:0003700">
    <property type="term" value="F:DNA-binding transcription factor activity"/>
    <property type="evidence" value="ECO:0007669"/>
    <property type="project" value="UniProtKB-UniRule"/>
</dbReference>
<evidence type="ECO:0000256" key="3">
    <source>
        <dbReference type="ARBA" id="ARBA00023012"/>
    </source>
</evidence>
<dbReference type="EMBL" id="ML220120">
    <property type="protein sequence ID" value="TGZ81232.1"/>
    <property type="molecule type" value="Genomic_DNA"/>
</dbReference>
<protein>
    <recommendedName>
        <fullName evidence="8">Transcription factor</fullName>
    </recommendedName>
</protein>
<evidence type="ECO:0000256" key="4">
    <source>
        <dbReference type="ARBA" id="ARBA00023015"/>
    </source>
</evidence>
<feature type="modified residue" description="4-aspartylphosphate" evidence="9">
    <location>
        <position position="365"/>
    </location>
</feature>
<keyword evidence="10" id="KW-0175">Coiled coil</keyword>
<feature type="region of interest" description="Disordered" evidence="11">
    <location>
        <begin position="205"/>
        <end position="309"/>
    </location>
</feature>
<dbReference type="Pfam" id="PF00447">
    <property type="entry name" value="HSF_DNA-bind"/>
    <property type="match status" value="1"/>
</dbReference>
<gene>
    <name evidence="13" type="ORF">EX30DRAFT_371590</name>
</gene>
<accession>A0A4S2MX20</accession>